<feature type="compositionally biased region" description="Basic and acidic residues" evidence="1">
    <location>
        <begin position="143"/>
        <end position="163"/>
    </location>
</feature>
<evidence type="ECO:0000256" key="1">
    <source>
        <dbReference type="SAM" id="MobiDB-lite"/>
    </source>
</evidence>
<organism evidence="3 4">
    <name type="scientific">Aliidiomarina soli</name>
    <dbReference type="NCBI Taxonomy" id="1928574"/>
    <lineage>
        <taxon>Bacteria</taxon>
        <taxon>Pseudomonadati</taxon>
        <taxon>Pseudomonadota</taxon>
        <taxon>Gammaproteobacteria</taxon>
        <taxon>Alteromonadales</taxon>
        <taxon>Idiomarinaceae</taxon>
        <taxon>Aliidiomarina</taxon>
    </lineage>
</organism>
<gene>
    <name evidence="3" type="ORF">CWE14_03650</name>
</gene>
<dbReference type="Pfam" id="PF18476">
    <property type="entry name" value="PIN_8"/>
    <property type="match status" value="1"/>
</dbReference>
<dbReference type="EMBL" id="PIPO01000001">
    <property type="protein sequence ID" value="RUO35101.1"/>
    <property type="molecule type" value="Genomic_DNA"/>
</dbReference>
<feature type="region of interest" description="Disordered" evidence="1">
    <location>
        <begin position="143"/>
        <end position="165"/>
    </location>
</feature>
<accession>A0A432WMZ0</accession>
<reference evidence="3 4" key="1">
    <citation type="journal article" date="2011" name="Front. Microbiol.">
        <title>Genomic signatures of strain selection and enhancement in Bacillus atrophaeus var. globigii, a historical biowarfare simulant.</title>
        <authorList>
            <person name="Gibbons H.S."/>
            <person name="Broomall S.M."/>
            <person name="McNew L.A."/>
            <person name="Daligault H."/>
            <person name="Chapman C."/>
            <person name="Bruce D."/>
            <person name="Karavis M."/>
            <person name="Krepps M."/>
            <person name="McGregor P.A."/>
            <person name="Hong C."/>
            <person name="Park K.H."/>
            <person name="Akmal A."/>
            <person name="Feldman A."/>
            <person name="Lin J.S."/>
            <person name="Chang W.E."/>
            <person name="Higgs B.W."/>
            <person name="Demirev P."/>
            <person name="Lindquist J."/>
            <person name="Liem A."/>
            <person name="Fochler E."/>
            <person name="Read T.D."/>
            <person name="Tapia R."/>
            <person name="Johnson S."/>
            <person name="Bishop-Lilly K.A."/>
            <person name="Detter C."/>
            <person name="Han C."/>
            <person name="Sozhamannan S."/>
            <person name="Rosenzweig C.N."/>
            <person name="Skowronski E.W."/>
        </authorList>
    </citation>
    <scope>NUCLEOTIDE SEQUENCE [LARGE SCALE GENOMIC DNA]</scope>
    <source>
        <strain evidence="3 4">Y4G10-17</strain>
    </source>
</reference>
<dbReference type="AlphaFoldDB" id="A0A432WMZ0"/>
<name>A0A432WMZ0_9GAMM</name>
<dbReference type="InterPro" id="IPR041578">
    <property type="entry name" value="PIN_8"/>
</dbReference>
<evidence type="ECO:0000313" key="3">
    <source>
        <dbReference type="EMBL" id="RUO35101.1"/>
    </source>
</evidence>
<protein>
    <recommendedName>
        <fullName evidence="2">PIN like domain-containing protein</fullName>
    </recommendedName>
</protein>
<dbReference type="Proteomes" id="UP000287823">
    <property type="component" value="Unassembled WGS sequence"/>
</dbReference>
<sequence length="443" mass="48792">MHDLDALLLIDANKYLDLYRTDKGRKLLAPLSEQASYIFVTQQIVDEVQRNKLSAAADFMRAKSQGLKLHSINVPDHFSGSETGKNQEILGQMRDISKSVKSVNAEIDAHTLEIMAQVAESKDEVSKALAPIFSKAVRATSDELKRARERKETGNPPGKRNDPVGDEITWEQVLSNFSGKRRLWIISRDGDYGTSFGGRFFLNSFLRSELAEITDDPVVYIFEDLVEGLTHFVETTKVKARIKLTPEEISEIETEERSLPPVDASRYVESSLASAWSAAEMQRTLDALKPTAEMQRALDALKPTAEMQSALDALKPTAEMQSALDALKPTAEMQSALDALKPTAEMQSALDALKPTAEMQSALDALKPTAEMQSALDALKPTAEMQSALDTLQPTAEMQRALDALKPTAEMQRALDALKPVTEIQRALGASKPFGESPKDDDE</sequence>
<comment type="caution">
    <text evidence="3">The sequence shown here is derived from an EMBL/GenBank/DDBJ whole genome shotgun (WGS) entry which is preliminary data.</text>
</comment>
<keyword evidence="4" id="KW-1185">Reference proteome</keyword>
<dbReference type="RefSeq" id="WP_126798109.1">
    <property type="nucleotide sequence ID" value="NZ_PIPO01000001.1"/>
</dbReference>
<proteinExistence type="predicted"/>
<feature type="domain" description="PIN like" evidence="2">
    <location>
        <begin position="9"/>
        <end position="180"/>
    </location>
</feature>
<evidence type="ECO:0000313" key="4">
    <source>
        <dbReference type="Proteomes" id="UP000287823"/>
    </source>
</evidence>
<evidence type="ECO:0000259" key="2">
    <source>
        <dbReference type="Pfam" id="PF18476"/>
    </source>
</evidence>